<sequence length="80" mass="9149">LALSSSMTFHTVAVTFSPGEWEYLAAPQQELYQEVMLENYGYLTSLELVISKPHVIYQVEREEGPWKPKGNIPRTGNKIH</sequence>
<reference evidence="2" key="2">
    <citation type="submission" date="2025-08" db="UniProtKB">
        <authorList>
            <consortium name="Ensembl"/>
        </authorList>
    </citation>
    <scope>IDENTIFICATION</scope>
</reference>
<dbReference type="GO" id="GO:0006355">
    <property type="term" value="P:regulation of DNA-templated transcription"/>
    <property type="evidence" value="ECO:0007669"/>
    <property type="project" value="InterPro"/>
</dbReference>
<dbReference type="InterPro" id="IPR050169">
    <property type="entry name" value="Krueppel_C2H2_ZnF"/>
</dbReference>
<feature type="domain" description="KRAB" evidence="1">
    <location>
        <begin position="7"/>
        <end position="78"/>
    </location>
</feature>
<dbReference type="PANTHER" id="PTHR23232:SF163">
    <property type="entry name" value="ZINC FINGER PROTEIN 589"/>
    <property type="match status" value="1"/>
</dbReference>
<reference evidence="2" key="3">
    <citation type="submission" date="2025-09" db="UniProtKB">
        <authorList>
            <consortium name="Ensembl"/>
        </authorList>
    </citation>
    <scope>IDENTIFICATION</scope>
</reference>
<organism evidence="2 3">
    <name type="scientific">Sarcophilus harrisii</name>
    <name type="common">Tasmanian devil</name>
    <name type="synonym">Sarcophilus laniarius</name>
    <dbReference type="NCBI Taxonomy" id="9305"/>
    <lineage>
        <taxon>Eukaryota</taxon>
        <taxon>Metazoa</taxon>
        <taxon>Chordata</taxon>
        <taxon>Craniata</taxon>
        <taxon>Vertebrata</taxon>
        <taxon>Euteleostomi</taxon>
        <taxon>Mammalia</taxon>
        <taxon>Metatheria</taxon>
        <taxon>Dasyuromorphia</taxon>
        <taxon>Dasyuridae</taxon>
        <taxon>Sarcophilus</taxon>
    </lineage>
</organism>
<accession>A0A7N4V4W8</accession>
<name>A0A7N4V4W8_SARHA</name>
<dbReference type="CDD" id="cd07765">
    <property type="entry name" value="KRAB_A-box"/>
    <property type="match status" value="1"/>
</dbReference>
<dbReference type="GeneTree" id="ENSGT00950000182890"/>
<dbReference type="PANTHER" id="PTHR23232">
    <property type="entry name" value="KRAB DOMAIN C2H2 ZINC FINGER"/>
    <property type="match status" value="1"/>
</dbReference>
<dbReference type="InterPro" id="IPR036051">
    <property type="entry name" value="KRAB_dom_sf"/>
</dbReference>
<dbReference type="SUPFAM" id="SSF109640">
    <property type="entry name" value="KRAB domain (Kruppel-associated box)"/>
    <property type="match status" value="1"/>
</dbReference>
<dbReference type="Ensembl" id="ENSSHAT00000049366.1">
    <property type="protein sequence ID" value="ENSSHAP00000039558.1"/>
    <property type="gene ID" value="ENSSHAG00000026020.1"/>
</dbReference>
<evidence type="ECO:0000259" key="1">
    <source>
        <dbReference type="PROSITE" id="PS50805"/>
    </source>
</evidence>
<dbReference type="InParanoid" id="A0A7N4V4W8"/>
<evidence type="ECO:0000313" key="2">
    <source>
        <dbReference type="Ensembl" id="ENSSHAP00000039558.1"/>
    </source>
</evidence>
<dbReference type="Proteomes" id="UP000007648">
    <property type="component" value="Unassembled WGS sequence"/>
</dbReference>
<protein>
    <recommendedName>
        <fullName evidence="1">KRAB domain-containing protein</fullName>
    </recommendedName>
</protein>
<evidence type="ECO:0000313" key="3">
    <source>
        <dbReference type="Proteomes" id="UP000007648"/>
    </source>
</evidence>
<dbReference type="Pfam" id="PF01352">
    <property type="entry name" value="KRAB"/>
    <property type="match status" value="1"/>
</dbReference>
<dbReference type="AlphaFoldDB" id="A0A7N4V4W8"/>
<dbReference type="InterPro" id="IPR001909">
    <property type="entry name" value="KRAB"/>
</dbReference>
<keyword evidence="3" id="KW-1185">Reference proteome</keyword>
<dbReference type="Gene3D" id="6.10.140.140">
    <property type="match status" value="1"/>
</dbReference>
<proteinExistence type="predicted"/>
<dbReference type="PROSITE" id="PS50805">
    <property type="entry name" value="KRAB"/>
    <property type="match status" value="1"/>
</dbReference>
<reference evidence="2 3" key="1">
    <citation type="journal article" date="2011" name="Proc. Natl. Acad. Sci. U.S.A.">
        <title>Genetic diversity and population structure of the endangered marsupial Sarcophilus harrisii (Tasmanian devil).</title>
        <authorList>
            <person name="Miller W."/>
            <person name="Hayes V.M."/>
            <person name="Ratan A."/>
            <person name="Petersen D.C."/>
            <person name="Wittekindt N.E."/>
            <person name="Miller J."/>
            <person name="Walenz B."/>
            <person name="Knight J."/>
            <person name="Qi J."/>
            <person name="Zhao F."/>
            <person name="Wang Q."/>
            <person name="Bedoya-Reina O.C."/>
            <person name="Katiyar N."/>
            <person name="Tomsho L.P."/>
            <person name="Kasson L.M."/>
            <person name="Hardie R.A."/>
            <person name="Woodbridge P."/>
            <person name="Tindall E.A."/>
            <person name="Bertelsen M.F."/>
            <person name="Dixon D."/>
            <person name="Pyecroft S."/>
            <person name="Helgen K.M."/>
            <person name="Lesk A.M."/>
            <person name="Pringle T.H."/>
            <person name="Patterson N."/>
            <person name="Zhang Y."/>
            <person name="Kreiss A."/>
            <person name="Woods G.M."/>
            <person name="Jones M.E."/>
            <person name="Schuster S.C."/>
        </authorList>
    </citation>
    <scope>NUCLEOTIDE SEQUENCE [LARGE SCALE GENOMIC DNA]</scope>
</reference>
<dbReference type="SMART" id="SM00349">
    <property type="entry name" value="KRAB"/>
    <property type="match status" value="1"/>
</dbReference>